<evidence type="ECO:0000256" key="9">
    <source>
        <dbReference type="PROSITE-ProRule" id="PRU00176"/>
    </source>
</evidence>
<accession>A0A813XY19</accession>
<comment type="subcellular location">
    <subcellularLocation>
        <location evidence="1">Nucleus</location>
    </subcellularLocation>
</comment>
<feature type="domain" description="RRM" evidence="11">
    <location>
        <begin position="292"/>
        <end position="367"/>
    </location>
</feature>
<dbReference type="PANTHER" id="PTHR23189">
    <property type="entry name" value="RNA RECOGNITION MOTIF-CONTAINING"/>
    <property type="match status" value="1"/>
</dbReference>
<dbReference type="SUPFAM" id="SSF100939">
    <property type="entry name" value="SPOC domain-like"/>
    <property type="match status" value="1"/>
</dbReference>
<evidence type="ECO:0000313" key="14">
    <source>
        <dbReference type="Proteomes" id="UP000663828"/>
    </source>
</evidence>
<keyword evidence="7" id="KW-0804">Transcription</keyword>
<evidence type="ECO:0000256" key="3">
    <source>
        <dbReference type="ARBA" id="ARBA00022553"/>
    </source>
</evidence>
<feature type="region of interest" description="Disordered" evidence="10">
    <location>
        <begin position="787"/>
        <end position="837"/>
    </location>
</feature>
<feature type="domain" description="RRM" evidence="11">
    <location>
        <begin position="12"/>
        <end position="81"/>
    </location>
</feature>
<proteinExistence type="inferred from homology"/>
<sequence>MSVLTKKLTESKWLAISNLPRTVTKETIKKYFQRYGCIQSIHIDSQRFAFIKFSSRHSASKAHHAENILDNQPVRTAFHDGSSTVPEILLNKPSSLTSSIIKPSAPSPSSINFSNKAITMVHDERNKRTSRSISSPEENTRHQVVPIERDLKRRLIPGTNSKETTPTCESKKYQRHSVYEEQIFRQSKTRILKIYQLPSTLSNETLREKLRKIFTSFKNPSHLLTIRIVNDYALLTFQEPQDVDKALLYVITKSINGIRLKAEPYNNLITDNEMSNTFIYSDIDEYSSKSTRTLFIRNLPTEISYHELREICMEYGEIIDVNIKRNSQTQAFASIQYTSIKSVVSAIKILERKLIYGRSLQLNFGKSQITNVLWLDELPGDITEANMREFLHRVTSFPPKKFKDIYIDYRHEQKYTSEQCLVYCIDSVTAQSAIDLIRGQIFDGKRLQVDFASSLFIEQFADLIRQTNEKKNNSQRTYPLDRRYSKISDSDSSIIPSNLTSSNPYHSPSSDQTFIEQTKVTKSEPNNIERIFDWLMVNETQSDSKEFHVKKQASVLQSNQVVFRTRNIPLESDRSLIQSDIRLKVYASMTDQFPKPIHLPFPEFAKTLMKSSSRAMILNPKAHLRHLSAELNNNNEDLPLPKELDERIRRLDQRIGEVNQQNSFFSSVERLPTNILSKDQQKSSTEPSSPISTTSTQAKQTSESRGVTFQQSIPIPVINNQPTMSETQINSSLKLPYRLSSSFTLKAKPNPPSVSVITNNSLKLPIPSSVTPQSLVLKSILKKPSATTRETRKAVQIVSTHSSPTPNKTRISVQNEKKSTPPIVKEPNKSQIQPRESCEQLPISSKHTNIPSLSKIPKKANVTPADVTKPKVSKETLQSSANTQTAIKSSKMMESAHESMKTSVLTPIKKTTSLHDENRQEKKKLLIPMKSVGKTIKKSMLKSSVSMYDRIKRRSQNDLLLINTSSTKTSHSSDKNKDLKTTSRLKRCNPIPESSESDDDVPSKVETKQDHHFGSATSQPEERQNQHNCQTILEVKELSTESVSNKRALESEIDTPLKKQKIEPDDILIIEEGRVPNLSNSPKSLPVAVIDLIPNSPPEEIKVDDQSIDLTIEEPNDTTDSNHEEHITVDSLCVPDAVEQDVHIKNQSPHLLTETLSSQDPSISNSLSVSSENQSKLASPNITDEYPIDKIHASTAATSSVVPTELSKQFDPQTSTDRNHSSTSVRLISPIFTPTERLFSPYQQHFPYPPFISSMPDSPPLSAKVPSISNNNAMLPEQQYYFGKEYKRNSIAKFPILPINLSPTSHPGYLRSSKTEHFSSNSSPSSAIHLDSLNLFQNTPSPYEYSLHTPSMYNSFSHFDHIYWDGYVTLKTVQAFVRTQFIAGNPQISRISINYWNTDLNHHLRISQRMRLEKSQLDGVHQHMQIDSDYCILLGEANGSTSDEIRSEQNHLKSGLIQYLNEKQAAGIVNISLPGIVQPVYVVHIFPPCQFASELLQKRAPDAYRYVIQNNLERIYLLFVITTTI</sequence>
<dbReference type="InterPro" id="IPR035979">
    <property type="entry name" value="RBD_domain_sf"/>
</dbReference>
<evidence type="ECO:0000259" key="11">
    <source>
        <dbReference type="PROSITE" id="PS50102"/>
    </source>
</evidence>
<feature type="compositionally biased region" description="Low complexity" evidence="10">
    <location>
        <begin position="1162"/>
        <end position="1175"/>
    </location>
</feature>
<feature type="region of interest" description="Disordered" evidence="10">
    <location>
        <begin position="857"/>
        <end position="888"/>
    </location>
</feature>
<feature type="compositionally biased region" description="Polar residues" evidence="10">
    <location>
        <begin position="697"/>
        <end position="709"/>
    </location>
</feature>
<evidence type="ECO:0000256" key="5">
    <source>
        <dbReference type="ARBA" id="ARBA00023015"/>
    </source>
</evidence>
<keyword evidence="8" id="KW-0539">Nucleus</keyword>
<dbReference type="FunFam" id="2.40.290.10:FF:000002">
    <property type="entry name" value="Spen family transcriptional repressor"/>
    <property type="match status" value="1"/>
</dbReference>
<evidence type="ECO:0000313" key="13">
    <source>
        <dbReference type="EMBL" id="CAF0880286.1"/>
    </source>
</evidence>
<dbReference type="Pfam" id="PF07744">
    <property type="entry name" value="SPOC"/>
    <property type="match status" value="1"/>
</dbReference>
<dbReference type="Gene3D" id="2.40.290.10">
    <property type="match status" value="1"/>
</dbReference>
<dbReference type="SUPFAM" id="SSF54928">
    <property type="entry name" value="RNA-binding domain, RBD"/>
    <property type="match status" value="3"/>
</dbReference>
<keyword evidence="6" id="KW-0175">Coiled coil</keyword>
<protein>
    <recommendedName>
        <fullName evidence="15">Msx2-interacting protein</fullName>
    </recommendedName>
</protein>
<reference evidence="13" key="1">
    <citation type="submission" date="2021-02" db="EMBL/GenBank/DDBJ databases">
        <authorList>
            <person name="Nowell W R."/>
        </authorList>
    </citation>
    <scope>NUCLEOTIDE SEQUENCE</scope>
</reference>
<feature type="domain" description="RRM" evidence="11">
    <location>
        <begin position="190"/>
        <end position="267"/>
    </location>
</feature>
<dbReference type="CDD" id="cd21543">
    <property type="entry name" value="SPOC_SHARP"/>
    <property type="match status" value="1"/>
</dbReference>
<dbReference type="InterPro" id="IPR016194">
    <property type="entry name" value="SPOC-like_C_dom_sf"/>
</dbReference>
<comment type="caution">
    <text evidence="13">The sequence shown here is derived from an EMBL/GenBank/DDBJ whole genome shotgun (WGS) entry which is preliminary data.</text>
</comment>
<dbReference type="CDD" id="cd00590">
    <property type="entry name" value="RRM_SF"/>
    <property type="match status" value="2"/>
</dbReference>
<dbReference type="GO" id="GO:0005634">
    <property type="term" value="C:nucleus"/>
    <property type="evidence" value="ECO:0007669"/>
    <property type="project" value="UniProtKB-SubCell"/>
</dbReference>
<keyword evidence="5" id="KW-0805">Transcription regulation</keyword>
<dbReference type="InterPro" id="IPR012921">
    <property type="entry name" value="SPOC_C"/>
</dbReference>
<evidence type="ECO:0000256" key="6">
    <source>
        <dbReference type="ARBA" id="ARBA00023054"/>
    </source>
</evidence>
<dbReference type="InterPro" id="IPR010912">
    <property type="entry name" value="SPOC_met"/>
</dbReference>
<dbReference type="PROSITE" id="PS50917">
    <property type="entry name" value="SPOC"/>
    <property type="match status" value="1"/>
</dbReference>
<dbReference type="EMBL" id="CAJNOR010000324">
    <property type="protein sequence ID" value="CAF0880286.1"/>
    <property type="molecule type" value="Genomic_DNA"/>
</dbReference>
<dbReference type="Gene3D" id="3.30.70.330">
    <property type="match status" value="2"/>
</dbReference>
<organism evidence="13 14">
    <name type="scientific">Adineta ricciae</name>
    <name type="common">Rotifer</name>
    <dbReference type="NCBI Taxonomy" id="249248"/>
    <lineage>
        <taxon>Eukaryota</taxon>
        <taxon>Metazoa</taxon>
        <taxon>Spiralia</taxon>
        <taxon>Gnathifera</taxon>
        <taxon>Rotifera</taxon>
        <taxon>Eurotatoria</taxon>
        <taxon>Bdelloidea</taxon>
        <taxon>Adinetida</taxon>
        <taxon>Adinetidae</taxon>
        <taxon>Adineta</taxon>
    </lineage>
</organism>
<evidence type="ECO:0000256" key="2">
    <source>
        <dbReference type="ARBA" id="ARBA00005387"/>
    </source>
</evidence>
<dbReference type="Proteomes" id="UP000663828">
    <property type="component" value="Unassembled WGS sequence"/>
</dbReference>
<feature type="region of interest" description="Disordered" evidence="10">
    <location>
        <begin position="1156"/>
        <end position="1182"/>
    </location>
</feature>
<comment type="similarity">
    <text evidence="2">Belongs to the RRM Spen family.</text>
</comment>
<evidence type="ECO:0000256" key="1">
    <source>
        <dbReference type="ARBA" id="ARBA00004123"/>
    </source>
</evidence>
<gene>
    <name evidence="13" type="ORF">XAT740_LOCUS6963</name>
</gene>
<evidence type="ECO:0008006" key="15">
    <source>
        <dbReference type="Google" id="ProtNLM"/>
    </source>
</evidence>
<feature type="compositionally biased region" description="Basic and acidic residues" evidence="10">
    <location>
        <begin position="1001"/>
        <end position="1013"/>
    </location>
</feature>
<feature type="compositionally biased region" description="Low complexity" evidence="10">
    <location>
        <begin position="683"/>
        <end position="696"/>
    </location>
</feature>
<dbReference type="PROSITE" id="PS50102">
    <property type="entry name" value="RRM"/>
    <property type="match status" value="3"/>
</dbReference>
<dbReference type="InterPro" id="IPR012677">
    <property type="entry name" value="Nucleotide-bd_a/b_plait_sf"/>
</dbReference>
<feature type="compositionally biased region" description="Polar residues" evidence="10">
    <location>
        <begin position="875"/>
        <end position="888"/>
    </location>
</feature>
<name>A0A813XY19_ADIRI</name>
<evidence type="ECO:0000259" key="12">
    <source>
        <dbReference type="PROSITE" id="PS50917"/>
    </source>
</evidence>
<evidence type="ECO:0000256" key="10">
    <source>
        <dbReference type="SAM" id="MobiDB-lite"/>
    </source>
</evidence>
<feature type="region of interest" description="Disordered" evidence="10">
    <location>
        <begin position="959"/>
        <end position="1027"/>
    </location>
</feature>
<evidence type="ECO:0000256" key="8">
    <source>
        <dbReference type="ARBA" id="ARBA00023242"/>
    </source>
</evidence>
<dbReference type="InterPro" id="IPR000504">
    <property type="entry name" value="RRM_dom"/>
</dbReference>
<feature type="compositionally biased region" description="Polar residues" evidence="10">
    <location>
        <begin position="797"/>
        <end position="814"/>
    </location>
</feature>
<feature type="region of interest" description="Disordered" evidence="10">
    <location>
        <begin position="1197"/>
        <end position="1222"/>
    </location>
</feature>
<evidence type="ECO:0000256" key="4">
    <source>
        <dbReference type="ARBA" id="ARBA00022884"/>
    </source>
</evidence>
<keyword evidence="14" id="KW-1185">Reference proteome</keyword>
<feature type="region of interest" description="Disordered" evidence="10">
    <location>
        <begin position="669"/>
        <end position="709"/>
    </location>
</feature>
<dbReference type="SMART" id="SM00360">
    <property type="entry name" value="RRM"/>
    <property type="match status" value="4"/>
</dbReference>
<dbReference type="Pfam" id="PF00076">
    <property type="entry name" value="RRM_1"/>
    <property type="match status" value="2"/>
</dbReference>
<dbReference type="GO" id="GO:0003723">
    <property type="term" value="F:RNA binding"/>
    <property type="evidence" value="ECO:0007669"/>
    <property type="project" value="UniProtKB-UniRule"/>
</dbReference>
<keyword evidence="3" id="KW-0597">Phosphoprotein</keyword>
<feature type="compositionally biased region" description="Basic and acidic residues" evidence="10">
    <location>
        <begin position="971"/>
        <end position="981"/>
    </location>
</feature>
<feature type="domain" description="SPOC" evidence="12">
    <location>
        <begin position="1353"/>
        <end position="1523"/>
    </location>
</feature>
<evidence type="ECO:0000256" key="7">
    <source>
        <dbReference type="ARBA" id="ARBA00023163"/>
    </source>
</evidence>
<keyword evidence="4 9" id="KW-0694">RNA-binding</keyword>